<dbReference type="EMBL" id="SNZV01000006">
    <property type="protein sequence ID" value="TDS12322.1"/>
    <property type="molecule type" value="Genomic_DNA"/>
</dbReference>
<evidence type="ECO:0000313" key="3">
    <source>
        <dbReference type="Proteomes" id="UP000294752"/>
    </source>
</evidence>
<proteinExistence type="predicted"/>
<keyword evidence="3" id="KW-1185">Reference proteome</keyword>
<keyword evidence="1" id="KW-0732">Signal</keyword>
<reference evidence="2 3" key="1">
    <citation type="submission" date="2019-03" db="EMBL/GenBank/DDBJ databases">
        <title>Genomic Encyclopedia of Type Strains, Phase III (KMG-III): the genomes of soil and plant-associated and newly described type strains.</title>
        <authorList>
            <person name="Whitman W."/>
        </authorList>
    </citation>
    <scope>NUCLEOTIDE SEQUENCE [LARGE SCALE GENOMIC DNA]</scope>
    <source>
        <strain evidence="2 3">CGMCC 1.12801</strain>
    </source>
</reference>
<evidence type="ECO:0000256" key="1">
    <source>
        <dbReference type="SAM" id="SignalP"/>
    </source>
</evidence>
<evidence type="ECO:0000313" key="2">
    <source>
        <dbReference type="EMBL" id="TDS12322.1"/>
    </source>
</evidence>
<sequence length="178" mass="19404">MLNSQTTRLQRTIFGLLLIFSLSAAQKSYAQMDEQRFKIELRIEAGNKTAKTLLNSSSISFSRQEAYASLDSTKTQKTSVGTNTVPQIPREIYLSADAASVSKEAMEILAQHKGTLKGSIIVTDAYNQSQVKTIQFAEALLSGYSDQVSSYGYNGKPGSVAFSFVCKELVVDGVKLTP</sequence>
<organism evidence="2 3">
    <name type="scientific">Sphingobacterium paludis</name>
    <dbReference type="NCBI Taxonomy" id="1476465"/>
    <lineage>
        <taxon>Bacteria</taxon>
        <taxon>Pseudomonadati</taxon>
        <taxon>Bacteroidota</taxon>
        <taxon>Sphingobacteriia</taxon>
        <taxon>Sphingobacteriales</taxon>
        <taxon>Sphingobacteriaceae</taxon>
        <taxon>Sphingobacterium</taxon>
    </lineage>
</organism>
<protein>
    <submittedName>
        <fullName evidence="2">Uncharacterized protein</fullName>
    </submittedName>
</protein>
<accession>A0A4R7CWT8</accession>
<dbReference type="AlphaFoldDB" id="A0A4R7CWT8"/>
<dbReference type="RefSeq" id="WP_133640953.1">
    <property type="nucleotide sequence ID" value="NZ_SNZV01000006.1"/>
</dbReference>
<dbReference type="Proteomes" id="UP000294752">
    <property type="component" value="Unassembled WGS sequence"/>
</dbReference>
<dbReference type="OrthoDB" id="706657at2"/>
<feature type="signal peptide" evidence="1">
    <location>
        <begin position="1"/>
        <end position="30"/>
    </location>
</feature>
<gene>
    <name evidence="2" type="ORF">B0I21_106180</name>
</gene>
<name>A0A4R7CWT8_9SPHI</name>
<comment type="caution">
    <text evidence="2">The sequence shown here is derived from an EMBL/GenBank/DDBJ whole genome shotgun (WGS) entry which is preliminary data.</text>
</comment>
<feature type="chain" id="PRO_5020202394" evidence="1">
    <location>
        <begin position="31"/>
        <end position="178"/>
    </location>
</feature>